<organism evidence="1 2">
    <name type="scientific">Paraperlucidibaca wandonensis</name>
    <dbReference type="NCBI Taxonomy" id="1268273"/>
    <lineage>
        <taxon>Bacteria</taxon>
        <taxon>Pseudomonadati</taxon>
        <taxon>Pseudomonadota</taxon>
        <taxon>Gammaproteobacteria</taxon>
        <taxon>Moraxellales</taxon>
        <taxon>Moraxellaceae</taxon>
        <taxon>Paraperlucidibaca</taxon>
    </lineage>
</organism>
<dbReference type="InterPro" id="IPR017143">
    <property type="entry name" value="UCP037225"/>
</dbReference>
<reference evidence="2" key="1">
    <citation type="journal article" date="2019" name="Int. J. Syst. Evol. Microbiol.">
        <title>The Global Catalogue of Microorganisms (GCM) 10K type strain sequencing project: providing services to taxonomists for standard genome sequencing and annotation.</title>
        <authorList>
            <consortium name="The Broad Institute Genomics Platform"/>
            <consortium name="The Broad Institute Genome Sequencing Center for Infectious Disease"/>
            <person name="Wu L."/>
            <person name="Ma J."/>
        </authorList>
    </citation>
    <scope>NUCLEOTIDE SEQUENCE [LARGE SCALE GENOMIC DNA]</scope>
    <source>
        <strain evidence="2">CCUG 63419</strain>
    </source>
</reference>
<proteinExistence type="predicted"/>
<comment type="caution">
    <text evidence="1">The sequence shown here is derived from an EMBL/GenBank/DDBJ whole genome shotgun (WGS) entry which is preliminary data.</text>
</comment>
<keyword evidence="2" id="KW-1185">Reference proteome</keyword>
<dbReference type="RefSeq" id="WP_340676037.1">
    <property type="nucleotide sequence ID" value="NZ_JBHTIT010000001.1"/>
</dbReference>
<evidence type="ECO:0000313" key="1">
    <source>
        <dbReference type="EMBL" id="MFD0950506.1"/>
    </source>
</evidence>
<gene>
    <name evidence="1" type="ORF">ACFQ0F_08925</name>
</gene>
<dbReference type="PIRSF" id="PIRSF037225">
    <property type="entry name" value="UCP037225"/>
    <property type="match status" value="1"/>
</dbReference>
<dbReference type="EMBL" id="JBHTIT010000001">
    <property type="protein sequence ID" value="MFD0950506.1"/>
    <property type="molecule type" value="Genomic_DNA"/>
</dbReference>
<accession>A0ABW3HGR3</accession>
<sequence>MEFLAEKIIRCPYCDESLDVLIDPQEIGQQYVEDCQVCCKPITFHITSDSAGNVVVSVHDENDTY</sequence>
<dbReference type="Proteomes" id="UP001597044">
    <property type="component" value="Unassembled WGS sequence"/>
</dbReference>
<name>A0ABW3HGR3_9GAMM</name>
<dbReference type="InterPro" id="IPR025990">
    <property type="entry name" value="zinc_ribbon_bacterial"/>
</dbReference>
<protein>
    <submittedName>
        <fullName evidence="1">CPXCG motif-containing cysteine-rich protein</fullName>
    </submittedName>
</protein>
<evidence type="ECO:0000313" key="2">
    <source>
        <dbReference type="Proteomes" id="UP001597044"/>
    </source>
</evidence>
<dbReference type="Pfam" id="PF14255">
    <property type="entry name" value="Zn_ribbon_21"/>
    <property type="match status" value="1"/>
</dbReference>